<dbReference type="Gene3D" id="3.10.290.60">
    <property type="entry name" value="Ubiquitin-activating enzyme E1, UFD domain"/>
    <property type="match status" value="1"/>
</dbReference>
<name>A0A7S1H9X9_HEMAN</name>
<comment type="pathway">
    <text evidence="1">Protein modification; protein ubiquitination.</text>
</comment>
<dbReference type="PANTHER" id="PTHR10953:SF4">
    <property type="entry name" value="UBIQUITIN-ACTIVATING ENZYME E1 C-TERMINAL DOMAIN-CONTAINING PROTEIN"/>
    <property type="match status" value="1"/>
</dbReference>
<dbReference type="InterPro" id="IPR038252">
    <property type="entry name" value="UBA_E1_C_sf"/>
</dbReference>
<reference evidence="5" key="1">
    <citation type="submission" date="2021-01" db="EMBL/GenBank/DDBJ databases">
        <authorList>
            <person name="Corre E."/>
            <person name="Pelletier E."/>
            <person name="Niang G."/>
            <person name="Scheremetjew M."/>
            <person name="Finn R."/>
            <person name="Kale V."/>
            <person name="Holt S."/>
            <person name="Cochrane G."/>
            <person name="Meng A."/>
            <person name="Brown T."/>
            <person name="Cohen L."/>
        </authorList>
    </citation>
    <scope>NUCLEOTIDE SEQUENCE</scope>
    <source>
        <strain evidence="5">CCMP644</strain>
    </source>
</reference>
<evidence type="ECO:0000313" key="5">
    <source>
        <dbReference type="EMBL" id="CAD8974849.1"/>
    </source>
</evidence>
<dbReference type="SMART" id="SM00985">
    <property type="entry name" value="UBA_e1_C"/>
    <property type="match status" value="1"/>
</dbReference>
<evidence type="ECO:0000256" key="3">
    <source>
        <dbReference type="ARBA" id="ARBA00022598"/>
    </source>
</evidence>
<evidence type="ECO:0000256" key="1">
    <source>
        <dbReference type="ARBA" id="ARBA00004906"/>
    </source>
</evidence>
<dbReference type="GO" id="GO:0005737">
    <property type="term" value="C:cytoplasm"/>
    <property type="evidence" value="ECO:0007669"/>
    <property type="project" value="TreeGrafter"/>
</dbReference>
<organism evidence="5">
    <name type="scientific">Hemiselmis andersenii</name>
    <name type="common">Cryptophyte alga</name>
    <dbReference type="NCBI Taxonomy" id="464988"/>
    <lineage>
        <taxon>Eukaryota</taxon>
        <taxon>Cryptophyceae</taxon>
        <taxon>Cryptomonadales</taxon>
        <taxon>Hemiselmidaceae</taxon>
        <taxon>Hemiselmis</taxon>
    </lineage>
</organism>
<dbReference type="InterPro" id="IPR045886">
    <property type="entry name" value="ThiF/MoeB/HesA"/>
</dbReference>
<dbReference type="InterPro" id="IPR042063">
    <property type="entry name" value="Ubi_acti_E1_SCCH"/>
</dbReference>
<gene>
    <name evidence="5" type="ORF">HAND00432_LOCUS25851</name>
</gene>
<dbReference type="AlphaFoldDB" id="A0A7S1H9X9"/>
<dbReference type="Gene3D" id="1.10.10.2660">
    <property type="entry name" value="Ubiquitin-activating enzyme E1, SCCH domain"/>
    <property type="match status" value="1"/>
</dbReference>
<dbReference type="GO" id="GO:0006974">
    <property type="term" value="P:DNA damage response"/>
    <property type="evidence" value="ECO:0007669"/>
    <property type="project" value="TreeGrafter"/>
</dbReference>
<comment type="similarity">
    <text evidence="2">Belongs to the ubiquitin-activating E1 family.</text>
</comment>
<feature type="domain" description="Ubiquitin-activating enzyme E1 C-terminal" evidence="4">
    <location>
        <begin position="96"/>
        <end position="223"/>
    </location>
</feature>
<dbReference type="GO" id="GO:0005634">
    <property type="term" value="C:nucleus"/>
    <property type="evidence" value="ECO:0007669"/>
    <property type="project" value="TreeGrafter"/>
</dbReference>
<accession>A0A7S1H9X9</accession>
<evidence type="ECO:0000256" key="2">
    <source>
        <dbReference type="ARBA" id="ARBA00005673"/>
    </source>
</evidence>
<dbReference type="GO" id="GO:0006511">
    <property type="term" value="P:ubiquitin-dependent protein catabolic process"/>
    <property type="evidence" value="ECO:0007669"/>
    <property type="project" value="TreeGrafter"/>
</dbReference>
<dbReference type="EMBL" id="HBFX01042985">
    <property type="protein sequence ID" value="CAD8974849.1"/>
    <property type="molecule type" value="Transcribed_RNA"/>
</dbReference>
<dbReference type="Pfam" id="PF10585">
    <property type="entry name" value="UBA_E1_SCCH"/>
    <property type="match status" value="1"/>
</dbReference>
<dbReference type="InterPro" id="IPR019572">
    <property type="entry name" value="UBA_E1_SCCH"/>
</dbReference>
<keyword evidence="3" id="KW-0436">Ligase</keyword>
<dbReference type="FunFam" id="3.10.290.60:FF:000001">
    <property type="entry name" value="Ubiquitin-activating enzyme E1 2"/>
    <property type="match status" value="1"/>
</dbReference>
<dbReference type="InterPro" id="IPR035985">
    <property type="entry name" value="Ubiquitin-activating_enz"/>
</dbReference>
<dbReference type="Pfam" id="PF09358">
    <property type="entry name" value="E1_UFD"/>
    <property type="match status" value="1"/>
</dbReference>
<protein>
    <recommendedName>
        <fullName evidence="4">Ubiquitin-activating enzyme E1 C-terminal domain-containing protein</fullName>
    </recommendedName>
</protein>
<dbReference type="UniPathway" id="UPA00143"/>
<dbReference type="PANTHER" id="PTHR10953">
    <property type="entry name" value="UBIQUITIN-ACTIVATING ENZYME E1"/>
    <property type="match status" value="1"/>
</dbReference>
<proteinExistence type="inferred from homology"/>
<sequence>MQRIVSEPPPPGSLGAFRSAPIEFEKDDDDNFHMDYITACSNLRASNYAIEPADRHQTKLIAGKIIPAIATTTSMVTGFVCIELYKLCQGKKLEQYKNAFANLALPFCSFSEPIQAPARKYADFEWTLWSRIDINEGDLSLEKFLDFFKTRYQLEVSMISCGVSILYSAFMTSKKKLEERLPMPMSELACSIAKMELAPKQKYLIFEVCATDADDEDVETPYVRFKFR</sequence>
<evidence type="ECO:0000259" key="4">
    <source>
        <dbReference type="SMART" id="SM00985"/>
    </source>
</evidence>
<dbReference type="InterPro" id="IPR018965">
    <property type="entry name" value="Ub-activating_enz_E1_C"/>
</dbReference>
<dbReference type="SUPFAM" id="SSF69572">
    <property type="entry name" value="Activating enzymes of the ubiquitin-like proteins"/>
    <property type="match status" value="1"/>
</dbReference>
<dbReference type="GO" id="GO:0004839">
    <property type="term" value="F:ubiquitin activating enzyme activity"/>
    <property type="evidence" value="ECO:0007669"/>
    <property type="project" value="TreeGrafter"/>
</dbReference>